<organism evidence="2 3">
    <name type="scientific">Elasticomyces elasticus</name>
    <dbReference type="NCBI Taxonomy" id="574655"/>
    <lineage>
        <taxon>Eukaryota</taxon>
        <taxon>Fungi</taxon>
        <taxon>Dikarya</taxon>
        <taxon>Ascomycota</taxon>
        <taxon>Pezizomycotina</taxon>
        <taxon>Dothideomycetes</taxon>
        <taxon>Dothideomycetidae</taxon>
        <taxon>Mycosphaerellales</taxon>
        <taxon>Teratosphaeriaceae</taxon>
        <taxon>Elasticomyces</taxon>
    </lineage>
</organism>
<feature type="compositionally biased region" description="Basic and acidic residues" evidence="1">
    <location>
        <begin position="38"/>
        <end position="60"/>
    </location>
</feature>
<evidence type="ECO:0008006" key="4">
    <source>
        <dbReference type="Google" id="ProtNLM"/>
    </source>
</evidence>
<gene>
    <name evidence="2" type="ORF">LTR97_002392</name>
</gene>
<protein>
    <recommendedName>
        <fullName evidence="4">Prolyl 4-hydroxylase alpha subunit Fe(2+) 2OG dioxygenase domain-containing protein</fullName>
    </recommendedName>
</protein>
<dbReference type="Proteomes" id="UP001310594">
    <property type="component" value="Unassembled WGS sequence"/>
</dbReference>
<evidence type="ECO:0000256" key="1">
    <source>
        <dbReference type="SAM" id="MobiDB-lite"/>
    </source>
</evidence>
<name>A0AAN7WAV9_9PEZI</name>
<evidence type="ECO:0000313" key="2">
    <source>
        <dbReference type="EMBL" id="KAK5705274.1"/>
    </source>
</evidence>
<comment type="caution">
    <text evidence="2">The sequence shown here is derived from an EMBL/GenBank/DDBJ whole genome shotgun (WGS) entry which is preliminary data.</text>
</comment>
<evidence type="ECO:0000313" key="3">
    <source>
        <dbReference type="Proteomes" id="UP001310594"/>
    </source>
</evidence>
<dbReference type="PANTHER" id="PTHR33099:SF7">
    <property type="entry name" value="MYND-TYPE DOMAIN-CONTAINING PROTEIN"/>
    <property type="match status" value="1"/>
</dbReference>
<accession>A0AAN7WAV9</accession>
<sequence length="966" mass="106994">MASESVSGRERDGPLGAGDGHAALAGDHRAIAEGGVARAEDVRSVGDDSTGDKEGSKDEEQGQEEADEGVRMRKKKKKRFHQSRMRDVVCVMRSMGTIPYLPDPYLTVDAGRPLMLPLSHPDAQRIIAASHPAPFGRGNETIIDQSVRKTWELNCDQLNIHNPAFQTYIANALRDSCKGLGLESHVGVTEKAPGMFGTMIISLPSCHEGGTIELSHSGMVKQFSTSRQAGASTAAWYSDVRHEIKPVTSGFRLVLTFNLVQAAALGQSYASGFALRYPILEEAASISLQTLKADDLAKAQALQHFATENQLVLYLASCEKEVSGDAEADDYEEYRGNKRRRWGWDEDDYGARTTDYHEITNEMESSITLQRLVDVHGTELARDIVISEEDFLQDDPYEDRDPTAHEYEGYTGNAGATATHWYRDTVIVLVRRQDAVEFLLHGAGNLKDIRPMLTAQVKTVASNLEDEQAYADVLTICHHIFSRKHYKQDTIEYAFRVLIWFITIDRAHVSNLDRAIKGMPGVKLSTPSLKEIGKLVGVVDAAQLAPIINLVVTPFNTLGERLEALKAILGPGLERVDSPPLRSLVLTSVQQVVADALAPGSSQGLNGGALAEIALLGPTAALFREAFDRLILPTVHKNASNTHFAVSFLAVWGSKGHLGFDQDHVVAVYMVISDIMIAAFHIDFKDPPKPQVQHRYLAPPAPPPQDFSQQYEKFAQDLSTVWLQAAAKDMPLDFATFLRIIARDVRIVKADLIRNILLPCLRLTLADSVNRLHDPLSSEVSHAYAEILVTFLLTFVKEQPQDSSGLSRRKVNCVCNACFHVNVFLASSTQQTLRIKMDKDNRQHVHIKLDSGAFDGTHITDRSYREPQTMVITKRDRGRQVYDAWLTRCRTAHQELQKFDAEALHQVIPLAYDYVMTMECLDIDDARRPDFLPAKRRSVPPPAQPDLAGGQRNAAVEVVDLCGDSD</sequence>
<feature type="region of interest" description="Disordered" evidence="1">
    <location>
        <begin position="1"/>
        <end position="80"/>
    </location>
</feature>
<proteinExistence type="predicted"/>
<dbReference type="EMBL" id="JAVRQU010000003">
    <property type="protein sequence ID" value="KAK5705274.1"/>
    <property type="molecule type" value="Genomic_DNA"/>
</dbReference>
<dbReference type="AlphaFoldDB" id="A0AAN7WAV9"/>
<reference evidence="2" key="1">
    <citation type="submission" date="2023-08" db="EMBL/GenBank/DDBJ databases">
        <title>Black Yeasts Isolated from many extreme environments.</title>
        <authorList>
            <person name="Coleine C."/>
            <person name="Stajich J.E."/>
            <person name="Selbmann L."/>
        </authorList>
    </citation>
    <scope>NUCLEOTIDE SEQUENCE</scope>
    <source>
        <strain evidence="2">CCFEE 5810</strain>
    </source>
</reference>
<dbReference type="Gene3D" id="2.60.120.620">
    <property type="entry name" value="q2cbj1_9rhob like domain"/>
    <property type="match status" value="1"/>
</dbReference>
<dbReference type="PANTHER" id="PTHR33099">
    <property type="entry name" value="FE2OG DIOXYGENASE DOMAIN-CONTAINING PROTEIN"/>
    <property type="match status" value="1"/>
</dbReference>